<name>A0A9D2HWX0_9BACE</name>
<reference evidence="2" key="1">
    <citation type="journal article" date="2021" name="PeerJ">
        <title>Extensive microbial diversity within the chicken gut microbiome revealed by metagenomics and culture.</title>
        <authorList>
            <person name="Gilroy R."/>
            <person name="Ravi A."/>
            <person name="Getino M."/>
            <person name="Pursley I."/>
            <person name="Horton D.L."/>
            <person name="Alikhan N.F."/>
            <person name="Baker D."/>
            <person name="Gharbi K."/>
            <person name="Hall N."/>
            <person name="Watson M."/>
            <person name="Adriaenssens E.M."/>
            <person name="Foster-Nyarko E."/>
            <person name="Jarju S."/>
            <person name="Secka A."/>
            <person name="Antonio M."/>
            <person name="Oren A."/>
            <person name="Chaudhuri R.R."/>
            <person name="La Ragione R."/>
            <person name="Hildebrand F."/>
            <person name="Pallen M.J."/>
        </authorList>
    </citation>
    <scope>NUCLEOTIDE SEQUENCE</scope>
    <source>
        <strain evidence="2">ChiHjej12B11-9795</strain>
    </source>
</reference>
<dbReference type="AlphaFoldDB" id="A0A9D2HWX0"/>
<dbReference type="EMBL" id="DWZI01000029">
    <property type="protein sequence ID" value="HJA85572.1"/>
    <property type="molecule type" value="Genomic_DNA"/>
</dbReference>
<sequence>MKKKMLWAGAALLASGVCIQQAMTDREPVLTELIQENVEALAEGEGYDRVECYGIGSVDCPLNHQKVYFMRYY</sequence>
<feature type="signal peptide" evidence="1">
    <location>
        <begin position="1"/>
        <end position="22"/>
    </location>
</feature>
<comment type="caution">
    <text evidence="2">The sequence shown here is derived from an EMBL/GenBank/DDBJ whole genome shotgun (WGS) entry which is preliminary data.</text>
</comment>
<dbReference type="Proteomes" id="UP000823862">
    <property type="component" value="Unassembled WGS sequence"/>
</dbReference>
<organism evidence="2 3">
    <name type="scientific">Candidatus Bacteroides avicola</name>
    <dbReference type="NCBI Taxonomy" id="2838468"/>
    <lineage>
        <taxon>Bacteria</taxon>
        <taxon>Pseudomonadati</taxon>
        <taxon>Bacteroidota</taxon>
        <taxon>Bacteroidia</taxon>
        <taxon>Bacteroidales</taxon>
        <taxon>Bacteroidaceae</taxon>
        <taxon>Bacteroides</taxon>
    </lineage>
</organism>
<gene>
    <name evidence="2" type="ORF">H9950_05170</name>
</gene>
<keyword evidence="1" id="KW-0732">Signal</keyword>
<feature type="chain" id="PRO_5039594428" evidence="1">
    <location>
        <begin position="23"/>
        <end position="73"/>
    </location>
</feature>
<reference evidence="2" key="2">
    <citation type="submission" date="2021-04" db="EMBL/GenBank/DDBJ databases">
        <authorList>
            <person name="Gilroy R."/>
        </authorList>
    </citation>
    <scope>NUCLEOTIDE SEQUENCE</scope>
    <source>
        <strain evidence="2">ChiHjej12B11-9795</strain>
    </source>
</reference>
<accession>A0A9D2HWX0</accession>
<proteinExistence type="predicted"/>
<evidence type="ECO:0000256" key="1">
    <source>
        <dbReference type="SAM" id="SignalP"/>
    </source>
</evidence>
<protein>
    <submittedName>
        <fullName evidence="2">NVEALA domain-containing protein</fullName>
    </submittedName>
</protein>
<evidence type="ECO:0000313" key="2">
    <source>
        <dbReference type="EMBL" id="HJA85572.1"/>
    </source>
</evidence>
<evidence type="ECO:0000313" key="3">
    <source>
        <dbReference type="Proteomes" id="UP000823862"/>
    </source>
</evidence>